<evidence type="ECO:0000313" key="2">
    <source>
        <dbReference type="EMBL" id="PTB52607.1"/>
    </source>
</evidence>
<name>A0A2T4A6D3_TRIHA</name>
<accession>A0A2T4A6D3</accession>
<protein>
    <submittedName>
        <fullName evidence="2">Uncharacterized protein</fullName>
    </submittedName>
</protein>
<dbReference type="Proteomes" id="UP000241690">
    <property type="component" value="Unassembled WGS sequence"/>
</dbReference>
<sequence>MVRDSSVALRRQRTPKDYQNKLDGDAKSRQIEDPVHSLGLSTIHGGKKKAGKGREPDEYFVQMETKKKDDVDLGKKGNRPSWKGKDAALVLLGPGLSNSPLPLRRCKVEIGDSDNDREYAPALACNLVRDAGSRNKKPERCAVCKTCVVSGWRLGRSLEFRGI</sequence>
<feature type="region of interest" description="Disordered" evidence="1">
    <location>
        <begin position="1"/>
        <end position="56"/>
    </location>
</feature>
<gene>
    <name evidence="2" type="ORF">M431DRAFT_466941</name>
</gene>
<keyword evidence="3" id="KW-1185">Reference proteome</keyword>
<dbReference type="AlphaFoldDB" id="A0A2T4A6D3"/>
<feature type="compositionally biased region" description="Basic and acidic residues" evidence="1">
    <location>
        <begin position="14"/>
        <end position="35"/>
    </location>
</feature>
<dbReference type="EMBL" id="KZ679683">
    <property type="protein sequence ID" value="PTB52607.1"/>
    <property type="molecule type" value="Genomic_DNA"/>
</dbReference>
<dbReference type="RefSeq" id="XP_024772284.1">
    <property type="nucleotide sequence ID" value="XM_024915401.1"/>
</dbReference>
<reference evidence="2 3" key="1">
    <citation type="submission" date="2016-07" db="EMBL/GenBank/DDBJ databases">
        <title>Multiple horizontal gene transfer events from other fungi enriched the ability of initially mycotrophic Trichoderma (Ascomycota) to feed on dead plant biomass.</title>
        <authorList>
            <consortium name="DOE Joint Genome Institute"/>
            <person name="Aerts A."/>
            <person name="Atanasova L."/>
            <person name="Chenthamara K."/>
            <person name="Zhang J."/>
            <person name="Grujic M."/>
            <person name="Henrissat B."/>
            <person name="Kuo A."/>
            <person name="Salamov A."/>
            <person name="Lipzen A."/>
            <person name="Labutti K."/>
            <person name="Barry K."/>
            <person name="Miao Y."/>
            <person name="Rahimi M.J."/>
            <person name="Shen Q."/>
            <person name="Grigoriev I.V."/>
            <person name="Kubicek C.P."/>
            <person name="Druzhinina I.S."/>
        </authorList>
    </citation>
    <scope>NUCLEOTIDE SEQUENCE [LARGE SCALE GENOMIC DNA]</scope>
    <source>
        <strain evidence="2 3">CBS 226.95</strain>
    </source>
</reference>
<evidence type="ECO:0000256" key="1">
    <source>
        <dbReference type="SAM" id="MobiDB-lite"/>
    </source>
</evidence>
<dbReference type="GeneID" id="36623969"/>
<evidence type="ECO:0000313" key="3">
    <source>
        <dbReference type="Proteomes" id="UP000241690"/>
    </source>
</evidence>
<organism evidence="2 3">
    <name type="scientific">Trichoderma harzianum CBS 226.95</name>
    <dbReference type="NCBI Taxonomy" id="983964"/>
    <lineage>
        <taxon>Eukaryota</taxon>
        <taxon>Fungi</taxon>
        <taxon>Dikarya</taxon>
        <taxon>Ascomycota</taxon>
        <taxon>Pezizomycotina</taxon>
        <taxon>Sordariomycetes</taxon>
        <taxon>Hypocreomycetidae</taxon>
        <taxon>Hypocreales</taxon>
        <taxon>Hypocreaceae</taxon>
        <taxon>Trichoderma</taxon>
    </lineage>
</organism>
<proteinExistence type="predicted"/>